<dbReference type="Proteomes" id="UP000283530">
    <property type="component" value="Unassembled WGS sequence"/>
</dbReference>
<evidence type="ECO:0000256" key="2">
    <source>
        <dbReference type="SAM" id="Phobius"/>
    </source>
</evidence>
<dbReference type="InterPro" id="IPR036770">
    <property type="entry name" value="Ankyrin_rpt-contain_sf"/>
</dbReference>
<evidence type="ECO:0000256" key="1">
    <source>
        <dbReference type="SAM" id="MobiDB-lite"/>
    </source>
</evidence>
<dbReference type="AlphaFoldDB" id="A0A443NJW8"/>
<dbReference type="Pfam" id="PF12796">
    <property type="entry name" value="Ank_2"/>
    <property type="match status" value="1"/>
</dbReference>
<feature type="transmembrane region" description="Helical" evidence="2">
    <location>
        <begin position="749"/>
        <end position="769"/>
    </location>
</feature>
<dbReference type="Gene3D" id="1.25.40.20">
    <property type="entry name" value="Ankyrin repeat-containing domain"/>
    <property type="match status" value="2"/>
</dbReference>
<feature type="compositionally biased region" description="Low complexity" evidence="1">
    <location>
        <begin position="489"/>
        <end position="501"/>
    </location>
</feature>
<keyword evidence="2" id="KW-0812">Transmembrane</keyword>
<feature type="transmembrane region" description="Helical" evidence="2">
    <location>
        <begin position="705"/>
        <end position="729"/>
    </location>
</feature>
<feature type="transmembrane region" description="Helical" evidence="2">
    <location>
        <begin position="666"/>
        <end position="685"/>
    </location>
</feature>
<dbReference type="SMART" id="SM00248">
    <property type="entry name" value="ANK"/>
    <property type="match status" value="6"/>
</dbReference>
<dbReference type="InterPro" id="IPR026961">
    <property type="entry name" value="PGG_dom"/>
</dbReference>
<sequence length="823" mass="92049">MEPTDRSFRDLEAQGIDRSIVHDVTDESRALFSSIHEGDWPSMLELLRRDGPSWSIVHPVPTAHFKDTIVHAAAALGKTEVVKELLLRIKEMNLEMSLGVLLANQLGNNPLHSAALMGQVETLKVIFEVFPELASARNIYGETPIFQAAISGSKQVFSELASMLPPADTNDIITMLRRNDGDTILHCALSGEYFDLASDIIERFSQLIYYRNGRGLTPLHILANNPSGFKGGCQLGLLNRLLYSSIKFSTESTSDEPTQMREENDPRELAGDYRLSWTVTNFWWKTFEALGRRPPLPLPLGRAQSNDTQTSEDLHSAIELFGYSLGSALALIPLIPIMALIFILAFTSLFITALGGFVVVALYFFLIPFASPAVLAEKFSNRRATIRKLKKKHRRANEVTKKILDNIKQWQDFSEMNSGMDPYRYQLEWTRGAKPGTEQLQGDETVTTLLQRKEIPSAFEANFIQESQQSPSTVSHPCDPSSSSIPARTNSYMSSSTNSASFDRTKEEPKRGVIESPFLIAGKKGVIEMVEEILKSFPMAIHDKDIEHKNIMLLAAEHRQHEIYPKFLNYTFQSWFREVDTEGNSLLHLAAKYPDNQGLLISGAIPGAALQMQREIAWFNFVKKQLPPYFSTLQNHEDQTAMEVFTETHQELAMQRAKWLSKASQSCSVVATLIISVVFATMATVPGGLIQDQHERGLPVYKGVLAFNVFSVSSLSALCFSSISLIMFLNILTSPYQDSDIGNNLANKLILGLGFLFISIMAMFLSFFSGDLFVLDSKMKYIAYPIYVLTSCVVLAGFPLYSEIVKMVVTGIPTSTRQRKFSF</sequence>
<dbReference type="Pfam" id="PF13962">
    <property type="entry name" value="PGG"/>
    <property type="match status" value="1"/>
</dbReference>
<evidence type="ECO:0000313" key="5">
    <source>
        <dbReference type="Proteomes" id="UP000283530"/>
    </source>
</evidence>
<dbReference type="InterPro" id="IPR002110">
    <property type="entry name" value="Ankyrin_rpt"/>
</dbReference>
<dbReference type="PANTHER" id="PTHR24177">
    <property type="entry name" value="CASKIN"/>
    <property type="match status" value="1"/>
</dbReference>
<reference evidence="4 5" key="1">
    <citation type="journal article" date="2019" name="Nat. Plants">
        <title>Stout camphor tree genome fills gaps in understanding of flowering plant genome evolution.</title>
        <authorList>
            <person name="Chaw S.M."/>
            <person name="Liu Y.C."/>
            <person name="Wu Y.W."/>
            <person name="Wang H.Y."/>
            <person name="Lin C.I."/>
            <person name="Wu C.S."/>
            <person name="Ke H.M."/>
            <person name="Chang L.Y."/>
            <person name="Hsu C.Y."/>
            <person name="Yang H.T."/>
            <person name="Sudianto E."/>
            <person name="Hsu M.H."/>
            <person name="Wu K.P."/>
            <person name="Wang L.N."/>
            <person name="Leebens-Mack J.H."/>
            <person name="Tsai I.J."/>
        </authorList>
    </citation>
    <scope>NUCLEOTIDE SEQUENCE [LARGE SCALE GENOMIC DNA]</scope>
    <source>
        <strain evidence="5">cv. Chaw 1501</strain>
        <tissue evidence="4">Young leaves</tissue>
    </source>
</reference>
<feature type="transmembrane region" description="Helical" evidence="2">
    <location>
        <begin position="350"/>
        <end position="375"/>
    </location>
</feature>
<protein>
    <submittedName>
        <fullName evidence="4">Serine/threonine-protein phosphatase 6 regulatory ankyrin repeat subunit B-like protein</fullName>
    </submittedName>
</protein>
<name>A0A443NJW8_9MAGN</name>
<keyword evidence="2" id="KW-1133">Transmembrane helix</keyword>
<comment type="caution">
    <text evidence="4">The sequence shown here is derived from an EMBL/GenBank/DDBJ whole genome shotgun (WGS) entry which is preliminary data.</text>
</comment>
<keyword evidence="2" id="KW-0472">Membrane</keyword>
<dbReference type="STRING" id="337451.A0A443NJW8"/>
<dbReference type="GO" id="GO:0016020">
    <property type="term" value="C:membrane"/>
    <property type="evidence" value="ECO:0007669"/>
    <property type="project" value="TreeGrafter"/>
</dbReference>
<dbReference type="EMBL" id="QPKB01000003">
    <property type="protein sequence ID" value="RWR78819.1"/>
    <property type="molecule type" value="Genomic_DNA"/>
</dbReference>
<dbReference type="PANTHER" id="PTHR24177:SF103">
    <property type="entry name" value="PGG DOMAIN-CONTAINING PROTEIN"/>
    <property type="match status" value="1"/>
</dbReference>
<feature type="region of interest" description="Disordered" evidence="1">
    <location>
        <begin position="467"/>
        <end position="508"/>
    </location>
</feature>
<evidence type="ECO:0000259" key="3">
    <source>
        <dbReference type="Pfam" id="PF13962"/>
    </source>
</evidence>
<evidence type="ECO:0000313" key="4">
    <source>
        <dbReference type="EMBL" id="RWR78819.1"/>
    </source>
</evidence>
<organism evidence="4 5">
    <name type="scientific">Cinnamomum micranthum f. kanehirae</name>
    <dbReference type="NCBI Taxonomy" id="337451"/>
    <lineage>
        <taxon>Eukaryota</taxon>
        <taxon>Viridiplantae</taxon>
        <taxon>Streptophyta</taxon>
        <taxon>Embryophyta</taxon>
        <taxon>Tracheophyta</taxon>
        <taxon>Spermatophyta</taxon>
        <taxon>Magnoliopsida</taxon>
        <taxon>Magnoliidae</taxon>
        <taxon>Laurales</taxon>
        <taxon>Lauraceae</taxon>
        <taxon>Cinnamomum</taxon>
    </lineage>
</organism>
<feature type="transmembrane region" description="Helical" evidence="2">
    <location>
        <begin position="781"/>
        <end position="801"/>
    </location>
</feature>
<feature type="domain" description="PGG" evidence="3">
    <location>
        <begin position="658"/>
        <end position="770"/>
    </location>
</feature>
<keyword evidence="5" id="KW-1185">Reference proteome</keyword>
<dbReference type="SUPFAM" id="SSF48403">
    <property type="entry name" value="Ankyrin repeat"/>
    <property type="match status" value="2"/>
</dbReference>
<feature type="transmembrane region" description="Helical" evidence="2">
    <location>
        <begin position="320"/>
        <end position="344"/>
    </location>
</feature>
<gene>
    <name evidence="4" type="ORF">CKAN_00736800</name>
</gene>
<proteinExistence type="predicted"/>
<accession>A0A443NJW8</accession>
<feature type="compositionally biased region" description="Polar residues" evidence="1">
    <location>
        <begin position="467"/>
        <end position="488"/>
    </location>
</feature>